<evidence type="ECO:0000256" key="1">
    <source>
        <dbReference type="SAM" id="Phobius"/>
    </source>
</evidence>
<organism evidence="2">
    <name type="scientific">Lepeophtheirus salmonis</name>
    <name type="common">Salmon louse</name>
    <name type="synonym">Caligus salmonis</name>
    <dbReference type="NCBI Taxonomy" id="72036"/>
    <lineage>
        <taxon>Eukaryota</taxon>
        <taxon>Metazoa</taxon>
        <taxon>Ecdysozoa</taxon>
        <taxon>Arthropoda</taxon>
        <taxon>Crustacea</taxon>
        <taxon>Multicrustacea</taxon>
        <taxon>Hexanauplia</taxon>
        <taxon>Copepoda</taxon>
        <taxon>Siphonostomatoida</taxon>
        <taxon>Caligidae</taxon>
        <taxon>Lepeophtheirus</taxon>
    </lineage>
</organism>
<accession>A0A0K2V3F5</accession>
<sequence>MSYTINSNRLTILNIRQLHRLIFYVRANKLSIMFSSIWTIGTVSNRRREVLSIL</sequence>
<reference evidence="2" key="1">
    <citation type="submission" date="2014-05" db="EMBL/GenBank/DDBJ databases">
        <authorList>
            <person name="Chronopoulou M."/>
        </authorList>
    </citation>
    <scope>NUCLEOTIDE SEQUENCE</scope>
    <source>
        <tissue evidence="2">Whole organism</tissue>
    </source>
</reference>
<evidence type="ECO:0000313" key="2">
    <source>
        <dbReference type="EMBL" id="CDW45024.1"/>
    </source>
</evidence>
<dbReference type="AlphaFoldDB" id="A0A0K2V3F5"/>
<feature type="transmembrane region" description="Helical" evidence="1">
    <location>
        <begin position="21"/>
        <end position="41"/>
    </location>
</feature>
<protein>
    <submittedName>
        <fullName evidence="2">Uncharacterized protein</fullName>
    </submittedName>
</protein>
<dbReference type="EMBL" id="HACA01027663">
    <property type="protein sequence ID" value="CDW45024.1"/>
    <property type="molecule type" value="Transcribed_RNA"/>
</dbReference>
<keyword evidence="1" id="KW-0472">Membrane</keyword>
<keyword evidence="1" id="KW-1133">Transmembrane helix</keyword>
<keyword evidence="1" id="KW-0812">Transmembrane</keyword>
<proteinExistence type="predicted"/>
<name>A0A0K2V3F5_LEPSM</name>